<dbReference type="GO" id="GO:0016020">
    <property type="term" value="C:membrane"/>
    <property type="evidence" value="ECO:0007669"/>
    <property type="project" value="UniProtKB-SubCell"/>
</dbReference>
<proteinExistence type="predicted"/>
<evidence type="ECO:0000256" key="7">
    <source>
        <dbReference type="ARBA" id="ARBA00023235"/>
    </source>
</evidence>
<keyword evidence="6 8" id="KW-0472">Membrane</keyword>
<organism evidence="9 10">
    <name type="scientific">Microbacterium immunditiarum</name>
    <dbReference type="NCBI Taxonomy" id="337480"/>
    <lineage>
        <taxon>Bacteria</taxon>
        <taxon>Bacillati</taxon>
        <taxon>Actinomycetota</taxon>
        <taxon>Actinomycetes</taxon>
        <taxon>Micrococcales</taxon>
        <taxon>Microbacteriaceae</taxon>
        <taxon>Microbacterium</taxon>
    </lineage>
</organism>
<evidence type="ECO:0000313" key="9">
    <source>
        <dbReference type="EMBL" id="NYE19938.1"/>
    </source>
</evidence>
<dbReference type="InterPro" id="IPR017825">
    <property type="entry name" value="Lycopene_cyclase_dom"/>
</dbReference>
<dbReference type="GO" id="GO:0016872">
    <property type="term" value="F:intramolecular lyase activity"/>
    <property type="evidence" value="ECO:0007669"/>
    <property type="project" value="InterPro"/>
</dbReference>
<keyword evidence="10" id="KW-1185">Reference proteome</keyword>
<evidence type="ECO:0000256" key="2">
    <source>
        <dbReference type="ARBA" id="ARBA00004829"/>
    </source>
</evidence>
<dbReference type="GO" id="GO:0045436">
    <property type="term" value="F:lycopene beta cyclase activity"/>
    <property type="evidence" value="ECO:0007669"/>
    <property type="project" value="UniProtKB-ARBA"/>
</dbReference>
<protein>
    <submittedName>
        <fullName evidence="9">Lycopene cyclase domain-containing protein</fullName>
    </submittedName>
</protein>
<evidence type="ECO:0000256" key="3">
    <source>
        <dbReference type="ARBA" id="ARBA00022692"/>
    </source>
</evidence>
<evidence type="ECO:0000256" key="4">
    <source>
        <dbReference type="ARBA" id="ARBA00022746"/>
    </source>
</evidence>
<comment type="pathway">
    <text evidence="2">Carotenoid biosynthesis.</text>
</comment>
<dbReference type="NCBIfam" id="TIGR03462">
    <property type="entry name" value="CarR_dom_SF"/>
    <property type="match status" value="1"/>
</dbReference>
<keyword evidence="3 8" id="KW-0812">Transmembrane</keyword>
<evidence type="ECO:0000256" key="8">
    <source>
        <dbReference type="SAM" id="Phobius"/>
    </source>
</evidence>
<name>A0A7Y9GNT2_9MICO</name>
<comment type="caution">
    <text evidence="9">The sequence shown here is derived from an EMBL/GenBank/DDBJ whole genome shotgun (WGS) entry which is preliminary data.</text>
</comment>
<feature type="transmembrane region" description="Helical" evidence="8">
    <location>
        <begin position="79"/>
        <end position="97"/>
    </location>
</feature>
<reference evidence="9 10" key="1">
    <citation type="submission" date="2020-07" db="EMBL/GenBank/DDBJ databases">
        <title>Sequencing the genomes of 1000 actinobacteria strains.</title>
        <authorList>
            <person name="Klenk H.-P."/>
        </authorList>
    </citation>
    <scope>NUCLEOTIDE SEQUENCE [LARGE SCALE GENOMIC DNA]</scope>
    <source>
        <strain evidence="9 10">DSM 24662</strain>
    </source>
</reference>
<keyword evidence="4" id="KW-0125">Carotenoid biosynthesis</keyword>
<sequence>MPGAYLLAILVSAAAIVALDARFRLAAWRARGRTLVAVAVGTVFFIAWDLVGIAAGVFVKGDSPLYLGIDLAPHLPVEEPVFLAFLCYLALVAWAAARRFLERSSASSGQWNRAAGDTGGER</sequence>
<keyword evidence="5 8" id="KW-1133">Transmembrane helix</keyword>
<evidence type="ECO:0000256" key="1">
    <source>
        <dbReference type="ARBA" id="ARBA00004141"/>
    </source>
</evidence>
<keyword evidence="7" id="KW-0413">Isomerase</keyword>
<feature type="transmembrane region" description="Helical" evidence="8">
    <location>
        <begin position="6"/>
        <end position="23"/>
    </location>
</feature>
<dbReference type="RefSeq" id="WP_179489578.1">
    <property type="nucleotide sequence ID" value="NZ_JACCBV010000001.1"/>
</dbReference>
<gene>
    <name evidence="9" type="ORF">BJ991_001966</name>
</gene>
<feature type="transmembrane region" description="Helical" evidence="8">
    <location>
        <begin position="35"/>
        <end position="59"/>
    </location>
</feature>
<comment type="subcellular location">
    <subcellularLocation>
        <location evidence="1">Membrane</location>
        <topology evidence="1">Multi-pass membrane protein</topology>
    </subcellularLocation>
</comment>
<evidence type="ECO:0000256" key="5">
    <source>
        <dbReference type="ARBA" id="ARBA00022989"/>
    </source>
</evidence>
<dbReference type="AlphaFoldDB" id="A0A7Y9GNT2"/>
<dbReference type="GO" id="GO:0016117">
    <property type="term" value="P:carotenoid biosynthetic process"/>
    <property type="evidence" value="ECO:0007669"/>
    <property type="project" value="UniProtKB-KW"/>
</dbReference>
<accession>A0A7Y9GNT2</accession>
<dbReference type="EMBL" id="JACCBV010000001">
    <property type="protein sequence ID" value="NYE19938.1"/>
    <property type="molecule type" value="Genomic_DNA"/>
</dbReference>
<evidence type="ECO:0000313" key="10">
    <source>
        <dbReference type="Proteomes" id="UP000576969"/>
    </source>
</evidence>
<evidence type="ECO:0000256" key="6">
    <source>
        <dbReference type="ARBA" id="ARBA00023136"/>
    </source>
</evidence>
<dbReference type="Proteomes" id="UP000576969">
    <property type="component" value="Unassembled WGS sequence"/>
</dbReference>